<organism evidence="1 2">
    <name type="scientific">Gossypium arboreum</name>
    <name type="common">Tree cotton</name>
    <name type="synonym">Gossypium nanking</name>
    <dbReference type="NCBI Taxonomy" id="29729"/>
    <lineage>
        <taxon>Eukaryota</taxon>
        <taxon>Viridiplantae</taxon>
        <taxon>Streptophyta</taxon>
        <taxon>Embryophyta</taxon>
        <taxon>Tracheophyta</taxon>
        <taxon>Spermatophyta</taxon>
        <taxon>Magnoliopsida</taxon>
        <taxon>eudicotyledons</taxon>
        <taxon>Gunneridae</taxon>
        <taxon>Pentapetalae</taxon>
        <taxon>rosids</taxon>
        <taxon>malvids</taxon>
        <taxon>Malvales</taxon>
        <taxon>Malvaceae</taxon>
        <taxon>Malvoideae</taxon>
        <taxon>Gossypium</taxon>
    </lineage>
</organism>
<protein>
    <submittedName>
        <fullName evidence="1">Uncharacterized protein</fullName>
    </submittedName>
</protein>
<evidence type="ECO:0000313" key="1">
    <source>
        <dbReference type="EMBL" id="KAK5845746.1"/>
    </source>
</evidence>
<proteinExistence type="predicted"/>
<reference evidence="1 2" key="1">
    <citation type="submission" date="2023-03" db="EMBL/GenBank/DDBJ databases">
        <title>WGS of Gossypium arboreum.</title>
        <authorList>
            <person name="Yu D."/>
        </authorList>
    </citation>
    <scope>NUCLEOTIDE SEQUENCE [LARGE SCALE GENOMIC DNA]</scope>
    <source>
        <tissue evidence="1">Leaf</tissue>
    </source>
</reference>
<name>A0ABR0R2J8_GOSAR</name>
<accession>A0ABR0R2J8</accession>
<dbReference type="Proteomes" id="UP001358586">
    <property type="component" value="Chromosome 1"/>
</dbReference>
<sequence>MKKKRRRINGEADLVTRFKSFSKDCAYLTSTLAFVIDHLCYSSSDPSTILLFLQYLV</sequence>
<keyword evidence="2" id="KW-1185">Reference proteome</keyword>
<gene>
    <name evidence="1" type="ORF">PVK06_001960</name>
</gene>
<evidence type="ECO:0000313" key="2">
    <source>
        <dbReference type="Proteomes" id="UP001358586"/>
    </source>
</evidence>
<dbReference type="EMBL" id="JARKNE010000001">
    <property type="protein sequence ID" value="KAK5845746.1"/>
    <property type="molecule type" value="Genomic_DNA"/>
</dbReference>
<comment type="caution">
    <text evidence="1">The sequence shown here is derived from an EMBL/GenBank/DDBJ whole genome shotgun (WGS) entry which is preliminary data.</text>
</comment>